<dbReference type="PANTHER" id="PTHR39569">
    <property type="entry name" value="INORGANIC TRIPHOSPHATASE"/>
    <property type="match status" value="1"/>
</dbReference>
<sequence>MERELKLRVRIEDLEKLRHAPLLAQSRGGSGSSRLLTSTHFDTPDLAFHWCKASLRVRAVGNERHQTLKLEGSVQAGLFDRDEFEMPVDSDTPDLKLLQDQIAADTDCGRLRSCCEIKFWVC</sequence>
<dbReference type="PANTHER" id="PTHR39569:SF1">
    <property type="entry name" value="INORGANIC TRIPHOSPHATASE"/>
    <property type="match status" value="1"/>
</dbReference>
<dbReference type="OrthoDB" id="3034217at2"/>
<evidence type="ECO:0000313" key="2">
    <source>
        <dbReference type="EMBL" id="SHK91431.1"/>
    </source>
</evidence>
<protein>
    <submittedName>
        <fullName evidence="2">CYTH domain-containing protein</fullName>
    </submittedName>
</protein>
<proteinExistence type="predicted"/>
<name>A0A1M6WCL4_9BURK</name>
<dbReference type="GO" id="GO:0050355">
    <property type="term" value="F:inorganic triphosphate phosphatase activity"/>
    <property type="evidence" value="ECO:0007669"/>
    <property type="project" value="InterPro"/>
</dbReference>
<dbReference type="SUPFAM" id="SSF55154">
    <property type="entry name" value="CYTH-like phosphatases"/>
    <property type="match status" value="1"/>
</dbReference>
<dbReference type="InterPro" id="IPR033469">
    <property type="entry name" value="CYTH-like_dom_sf"/>
</dbReference>
<dbReference type="GO" id="GO:0046872">
    <property type="term" value="F:metal ion binding"/>
    <property type="evidence" value="ECO:0007669"/>
    <property type="project" value="TreeGrafter"/>
</dbReference>
<evidence type="ECO:0000259" key="1">
    <source>
        <dbReference type="PROSITE" id="PS51707"/>
    </source>
</evidence>
<feature type="domain" description="CYTH" evidence="1">
    <location>
        <begin position="1"/>
        <end position="122"/>
    </location>
</feature>
<dbReference type="RefSeq" id="WP_084561506.1">
    <property type="nucleotide sequence ID" value="NZ_CADFGY010000033.1"/>
</dbReference>
<evidence type="ECO:0000313" key="3">
    <source>
        <dbReference type="Proteomes" id="UP000184395"/>
    </source>
</evidence>
<dbReference type="STRING" id="169427.SAMN05192548_10452"/>
<accession>A0A1M6WCL4</accession>
<reference evidence="2 3" key="1">
    <citation type="submission" date="2016-11" db="EMBL/GenBank/DDBJ databases">
        <authorList>
            <person name="Jaros S."/>
            <person name="Januszkiewicz K."/>
            <person name="Wedrychowicz H."/>
        </authorList>
    </citation>
    <scope>NUCLEOTIDE SEQUENCE [LARGE SCALE GENOMIC DNA]</scope>
    <source>
        <strain evidence="2 3">LMG 20594</strain>
    </source>
</reference>
<dbReference type="EMBL" id="FRAB01000045">
    <property type="protein sequence ID" value="SHK91431.1"/>
    <property type="molecule type" value="Genomic_DNA"/>
</dbReference>
<dbReference type="Gene3D" id="2.40.320.10">
    <property type="entry name" value="Hypothetical Protein Pfu-838710-001"/>
    <property type="match status" value="1"/>
</dbReference>
<gene>
    <name evidence="2" type="ORF">SAMN05192548_10452</name>
</gene>
<dbReference type="AlphaFoldDB" id="A0A1M6WCL4"/>
<dbReference type="PROSITE" id="PS51707">
    <property type="entry name" value="CYTH"/>
    <property type="match status" value="1"/>
</dbReference>
<organism evidence="2 3">
    <name type="scientific">Paraburkholderia terricola</name>
    <dbReference type="NCBI Taxonomy" id="169427"/>
    <lineage>
        <taxon>Bacteria</taxon>
        <taxon>Pseudomonadati</taxon>
        <taxon>Pseudomonadota</taxon>
        <taxon>Betaproteobacteria</taxon>
        <taxon>Burkholderiales</taxon>
        <taxon>Burkholderiaceae</taxon>
        <taxon>Paraburkholderia</taxon>
    </lineage>
</organism>
<dbReference type="Proteomes" id="UP000184395">
    <property type="component" value="Unassembled WGS sequence"/>
</dbReference>
<dbReference type="InterPro" id="IPR023577">
    <property type="entry name" value="CYTH_domain"/>
</dbReference>
<dbReference type="InterPro" id="IPR039013">
    <property type="entry name" value="YgiF"/>
</dbReference>
<dbReference type="Pfam" id="PF01928">
    <property type="entry name" value="CYTH"/>
    <property type="match status" value="1"/>
</dbReference>